<dbReference type="InterPro" id="IPR015813">
    <property type="entry name" value="Pyrv/PenolPyrv_kinase-like_dom"/>
</dbReference>
<evidence type="ECO:0000313" key="8">
    <source>
        <dbReference type="Proteomes" id="UP000054717"/>
    </source>
</evidence>
<dbReference type="RefSeq" id="WP_087632490.1">
    <property type="nucleotide sequence ID" value="NZ_FCNZ02000020.1"/>
</dbReference>
<evidence type="ECO:0000256" key="5">
    <source>
        <dbReference type="PIRSR" id="PIRSR015582-2"/>
    </source>
</evidence>
<sequence>MTLRSYLFVPGDRPERFAKALASAAHQVVIDLEDAVAPDAKIAAREQLSQWLRSSLSGVDRRRVMVRVNASGTPWHADDVAMLHDSPVRDVMVPKSECPEQLGDIASRLGADAALVALVETVAGVVRMREVAKAQAVARLAFGSFDYCVDAGVEGMDRELDAVRSAFVIESRYAGLPAPVDGVTLAIDDAALIAEDVALGRRFGFGAKLCIHPKQVDAVNRGYAPSDADRAWAERVLARLAENPKGAFAVDGKLVDKPVIDRAKRIAADTSIQGVSV</sequence>
<dbReference type="SUPFAM" id="SSF51621">
    <property type="entry name" value="Phosphoenolpyruvate/pyruvate domain"/>
    <property type="match status" value="1"/>
</dbReference>
<dbReference type="PIRSF" id="PIRSF015582">
    <property type="entry name" value="Cit_lyase_B"/>
    <property type="match status" value="1"/>
</dbReference>
<evidence type="ECO:0000259" key="6">
    <source>
        <dbReference type="Pfam" id="PF03328"/>
    </source>
</evidence>
<reference evidence="7" key="1">
    <citation type="submission" date="2016-01" db="EMBL/GenBank/DDBJ databases">
        <authorList>
            <person name="Peeters Charlotte."/>
        </authorList>
    </citation>
    <scope>NUCLEOTIDE SEQUENCE</scope>
    <source>
        <strain evidence="7">LMG 22936</strain>
    </source>
</reference>
<comment type="caution">
    <text evidence="7">The sequence shown here is derived from an EMBL/GenBank/DDBJ whole genome shotgun (WGS) entry which is preliminary data.</text>
</comment>
<dbReference type="GO" id="GO:0000287">
    <property type="term" value="F:magnesium ion binding"/>
    <property type="evidence" value="ECO:0007669"/>
    <property type="project" value="TreeGrafter"/>
</dbReference>
<gene>
    <name evidence="7" type="ORF">AWB66_04687</name>
</gene>
<feature type="binding site" evidence="5">
    <location>
        <position position="120"/>
    </location>
    <ligand>
        <name>Mg(2+)</name>
        <dbReference type="ChEBI" id="CHEBI:18420"/>
    </ligand>
</feature>
<dbReference type="InterPro" id="IPR040442">
    <property type="entry name" value="Pyrv_kinase-like_dom_sf"/>
</dbReference>
<evidence type="ECO:0000256" key="1">
    <source>
        <dbReference type="ARBA" id="ARBA00001946"/>
    </source>
</evidence>
<keyword evidence="8" id="KW-1185">Reference proteome</keyword>
<dbReference type="PANTHER" id="PTHR32308:SF10">
    <property type="entry name" value="CITRATE LYASE SUBUNIT BETA"/>
    <property type="match status" value="1"/>
</dbReference>
<organism evidence="7 8">
    <name type="scientific">Caballeronia telluris</name>
    <dbReference type="NCBI Taxonomy" id="326475"/>
    <lineage>
        <taxon>Bacteria</taxon>
        <taxon>Pseudomonadati</taxon>
        <taxon>Pseudomonadota</taxon>
        <taxon>Betaproteobacteria</taxon>
        <taxon>Burkholderiales</taxon>
        <taxon>Burkholderiaceae</taxon>
        <taxon>Caballeronia</taxon>
    </lineage>
</organism>
<evidence type="ECO:0000256" key="4">
    <source>
        <dbReference type="PIRSR" id="PIRSR015582-1"/>
    </source>
</evidence>
<dbReference type="Proteomes" id="UP000054717">
    <property type="component" value="Unassembled WGS sequence"/>
</dbReference>
<feature type="binding site" evidence="5">
    <location>
        <position position="146"/>
    </location>
    <ligand>
        <name>Mg(2+)</name>
        <dbReference type="ChEBI" id="CHEBI:18420"/>
    </ligand>
</feature>
<accession>A0A158JVZ6</accession>
<proteinExistence type="predicted"/>
<dbReference type="GO" id="GO:0003824">
    <property type="term" value="F:catalytic activity"/>
    <property type="evidence" value="ECO:0007669"/>
    <property type="project" value="InterPro"/>
</dbReference>
<feature type="domain" description="HpcH/HpaI aldolase/citrate lyase" evidence="6">
    <location>
        <begin position="4"/>
        <end position="213"/>
    </location>
</feature>
<name>A0A158JVZ6_9BURK</name>
<dbReference type="GO" id="GO:0006107">
    <property type="term" value="P:oxaloacetate metabolic process"/>
    <property type="evidence" value="ECO:0007669"/>
    <property type="project" value="TreeGrafter"/>
</dbReference>
<dbReference type="InterPro" id="IPR005000">
    <property type="entry name" value="Aldolase/citrate-lyase_domain"/>
</dbReference>
<dbReference type="EMBL" id="FCNZ02000020">
    <property type="protein sequence ID" value="SAL72460.1"/>
    <property type="molecule type" value="Genomic_DNA"/>
</dbReference>
<feature type="binding site" evidence="4">
    <location>
        <position position="67"/>
    </location>
    <ligand>
        <name>substrate</name>
    </ligand>
</feature>
<keyword evidence="2 5" id="KW-0479">Metal-binding</keyword>
<dbReference type="Gene3D" id="3.20.20.60">
    <property type="entry name" value="Phosphoenolpyruvate-binding domains"/>
    <property type="match status" value="1"/>
</dbReference>
<evidence type="ECO:0000256" key="2">
    <source>
        <dbReference type="ARBA" id="ARBA00022723"/>
    </source>
</evidence>
<dbReference type="AlphaFoldDB" id="A0A158JVZ6"/>
<dbReference type="InterPro" id="IPR011206">
    <property type="entry name" value="Citrate_lyase_beta/mcl1/mcl2"/>
</dbReference>
<keyword evidence="3 5" id="KW-0460">Magnesium</keyword>
<evidence type="ECO:0000256" key="3">
    <source>
        <dbReference type="ARBA" id="ARBA00022842"/>
    </source>
</evidence>
<protein>
    <submittedName>
        <fullName evidence="7">HpcH/HpaI aldolase</fullName>
    </submittedName>
</protein>
<evidence type="ECO:0000313" key="7">
    <source>
        <dbReference type="EMBL" id="SAL72460.1"/>
    </source>
</evidence>
<comment type="cofactor">
    <cofactor evidence="1">
        <name>Mg(2+)</name>
        <dbReference type="ChEBI" id="CHEBI:18420"/>
    </cofactor>
</comment>
<dbReference type="Pfam" id="PF03328">
    <property type="entry name" value="HpcH_HpaI"/>
    <property type="match status" value="1"/>
</dbReference>
<feature type="binding site" evidence="4">
    <location>
        <position position="120"/>
    </location>
    <ligand>
        <name>substrate</name>
    </ligand>
</feature>
<dbReference type="STRING" id="326475.AWB66_04687"/>
<dbReference type="PANTHER" id="PTHR32308">
    <property type="entry name" value="LYASE BETA SUBUNIT, PUTATIVE (AFU_ORTHOLOGUE AFUA_4G13030)-RELATED"/>
    <property type="match status" value="1"/>
</dbReference>